<feature type="compositionally biased region" description="Basic and acidic residues" evidence="1">
    <location>
        <begin position="20"/>
        <end position="32"/>
    </location>
</feature>
<evidence type="ECO:0000256" key="1">
    <source>
        <dbReference type="SAM" id="MobiDB-lite"/>
    </source>
</evidence>
<proteinExistence type="predicted"/>
<dbReference type="InParanoid" id="A0A165H9D4"/>
<evidence type="ECO:0000313" key="2">
    <source>
        <dbReference type="EMBL" id="KZT11424.1"/>
    </source>
</evidence>
<feature type="region of interest" description="Disordered" evidence="1">
    <location>
        <begin position="214"/>
        <end position="244"/>
    </location>
</feature>
<dbReference type="Proteomes" id="UP000076871">
    <property type="component" value="Unassembled WGS sequence"/>
</dbReference>
<dbReference type="OrthoDB" id="3029761at2759"/>
<evidence type="ECO:0000313" key="3">
    <source>
        <dbReference type="Proteomes" id="UP000076871"/>
    </source>
</evidence>
<dbReference type="EMBL" id="KV427607">
    <property type="protein sequence ID" value="KZT11424.1"/>
    <property type="molecule type" value="Genomic_DNA"/>
</dbReference>
<keyword evidence="3" id="KW-1185">Reference proteome</keyword>
<dbReference type="AlphaFoldDB" id="A0A165H9D4"/>
<feature type="region of interest" description="Disordered" evidence="1">
    <location>
        <begin position="124"/>
        <end position="153"/>
    </location>
</feature>
<sequence length="265" mass="29479">MGAQSKQDTRKTAGGGERAGPPERRDDRDHHSTSLLAFSQPTHIYTLPWPLPSPSPAMYSIPHHNDQRHHQSVYSWPPCPLNDSYLFGDPQPNHSTDLLQSLSRWSLDAPDFLLPFHYQPACPPDLSADSSESSSILSLSPSSSSPPSPAPADHLPTHIVCNAPLVAPIPLPYHSPTFLQYIDLPDPDEDLSHPPYTRRTTKRKLEVCADSTYEYGSPAKRRSISSESESETGPLQTQRASRCPYVFSRDRQVRAMPARRQGVRA</sequence>
<protein>
    <submittedName>
        <fullName evidence="2">Uncharacterized protein</fullName>
    </submittedName>
</protein>
<dbReference type="GeneID" id="63818825"/>
<accession>A0A165H9D4</accession>
<name>A0A165H9D4_9APHY</name>
<dbReference type="RefSeq" id="XP_040769164.1">
    <property type="nucleotide sequence ID" value="XM_040901793.1"/>
</dbReference>
<feature type="region of interest" description="Disordered" evidence="1">
    <location>
        <begin position="1"/>
        <end position="36"/>
    </location>
</feature>
<gene>
    <name evidence="2" type="ORF">LAESUDRAFT_269635</name>
</gene>
<organism evidence="2 3">
    <name type="scientific">Laetiporus sulphureus 93-53</name>
    <dbReference type="NCBI Taxonomy" id="1314785"/>
    <lineage>
        <taxon>Eukaryota</taxon>
        <taxon>Fungi</taxon>
        <taxon>Dikarya</taxon>
        <taxon>Basidiomycota</taxon>
        <taxon>Agaricomycotina</taxon>
        <taxon>Agaricomycetes</taxon>
        <taxon>Polyporales</taxon>
        <taxon>Laetiporus</taxon>
    </lineage>
</organism>
<feature type="compositionally biased region" description="Low complexity" evidence="1">
    <location>
        <begin position="124"/>
        <end position="143"/>
    </location>
</feature>
<reference evidence="2 3" key="1">
    <citation type="journal article" date="2016" name="Mol. Biol. Evol.">
        <title>Comparative Genomics of Early-Diverging Mushroom-Forming Fungi Provides Insights into the Origins of Lignocellulose Decay Capabilities.</title>
        <authorList>
            <person name="Nagy L.G."/>
            <person name="Riley R."/>
            <person name="Tritt A."/>
            <person name="Adam C."/>
            <person name="Daum C."/>
            <person name="Floudas D."/>
            <person name="Sun H."/>
            <person name="Yadav J.S."/>
            <person name="Pangilinan J."/>
            <person name="Larsson K.H."/>
            <person name="Matsuura K."/>
            <person name="Barry K."/>
            <person name="Labutti K."/>
            <person name="Kuo R."/>
            <person name="Ohm R.A."/>
            <person name="Bhattacharya S.S."/>
            <person name="Shirouzu T."/>
            <person name="Yoshinaga Y."/>
            <person name="Martin F.M."/>
            <person name="Grigoriev I.V."/>
            <person name="Hibbett D.S."/>
        </authorList>
    </citation>
    <scope>NUCLEOTIDE SEQUENCE [LARGE SCALE GENOMIC DNA]</scope>
    <source>
        <strain evidence="2 3">93-53</strain>
    </source>
</reference>